<sequence>MSQFILTVTIIFAAASFNSHQVLAQKITCKNPAGKPVDWFVLYKLPKTKNPYGFRPLGGGEMAYVDSNTKGIWIWLQSNIYFPIYNPIKNTLEPIYGKTKDRDVAFVAYNDQLPKHFNGTRGGHSKGVLMAGTGRRQGVVWLQHSVPRFVEDIKAEYSYPDSGRENGQLFLCLSMQLHWVNIVAQHLQVQAANVYLYNAPNWAAKYQDFWNILNRKYERNQKRMQVNILFTNRKKPVLAIAKPPNYEKDVYTEELSSQMNDSIVVQSWKNGAGGAQDMFCTKKYNVNDVSVIRVSSKSERAEFSSKEDHSKWYVTRHKGIFCFSSLNRMRSQMKRGGEITCLVDSGLASLFRNSIALRSRCKNDRE</sequence>
<dbReference type="InterPro" id="IPR004947">
    <property type="entry name" value="DNase_II"/>
</dbReference>
<evidence type="ECO:0000256" key="1">
    <source>
        <dbReference type="ARBA" id="ARBA00007527"/>
    </source>
</evidence>
<dbReference type="CDD" id="cd09120">
    <property type="entry name" value="PLDc_DNaseII_1"/>
    <property type="match status" value="1"/>
</dbReference>
<dbReference type="PANTHER" id="PTHR10858">
    <property type="entry name" value="DEOXYRIBONUCLEASE II"/>
    <property type="match status" value="1"/>
</dbReference>
<dbReference type="EMBL" id="GBBM01000166">
    <property type="protein sequence ID" value="JAC35252.1"/>
    <property type="molecule type" value="mRNA"/>
</dbReference>
<accession>A0A023GN32</accession>
<protein>
    <submittedName>
        <fullName evidence="4">Putative deoxyribonuclease ii</fullName>
    </submittedName>
</protein>
<name>A0A023GN32_AMBTT</name>
<evidence type="ECO:0000313" key="4">
    <source>
        <dbReference type="EMBL" id="JAC35252.1"/>
    </source>
</evidence>
<keyword evidence="2" id="KW-0378">Hydrolase</keyword>
<reference evidence="4" key="1">
    <citation type="submission" date="2014-03" db="EMBL/GenBank/DDBJ databases">
        <title>The sialotranscriptome of Amblyomma triste, Amblyomma parvum and Amblyomma cajennense ticks, uncovered by 454-based RNA-seq.</title>
        <authorList>
            <person name="Garcia G.R."/>
            <person name="Gardinassi L.G."/>
            <person name="Ribeiro J.M."/>
            <person name="Anatriello E."/>
            <person name="Ferreira B.R."/>
            <person name="Moreira H.N."/>
            <person name="Mafra C."/>
            <person name="Olegario M.M."/>
            <person name="Szabo P.J."/>
            <person name="Miranda-Santos I.K."/>
            <person name="Maruyama S.R."/>
        </authorList>
    </citation>
    <scope>NUCLEOTIDE SEQUENCE</scope>
    <source>
        <strain evidence="4">Mato Grasso do Sul</strain>
        <tissue evidence="4">Salivary glands</tissue>
    </source>
</reference>
<dbReference type="GO" id="GO:0006309">
    <property type="term" value="P:apoptotic DNA fragmentation"/>
    <property type="evidence" value="ECO:0007669"/>
    <property type="project" value="TreeGrafter"/>
</dbReference>
<proteinExistence type="evidence at transcript level"/>
<evidence type="ECO:0000256" key="3">
    <source>
        <dbReference type="SAM" id="SignalP"/>
    </source>
</evidence>
<keyword evidence="3" id="KW-0732">Signal</keyword>
<feature type="chain" id="PRO_5001521278" evidence="3">
    <location>
        <begin position="25"/>
        <end position="366"/>
    </location>
</feature>
<dbReference type="PANTHER" id="PTHR10858:SF23">
    <property type="entry name" value="DEOXYRIBONUCLEASE II"/>
    <property type="match status" value="1"/>
</dbReference>
<dbReference type="GO" id="GO:0004531">
    <property type="term" value="F:deoxyribonuclease II activity"/>
    <property type="evidence" value="ECO:0007669"/>
    <property type="project" value="InterPro"/>
</dbReference>
<comment type="similarity">
    <text evidence="1">Belongs to the DNase II family.</text>
</comment>
<dbReference type="AlphaFoldDB" id="A0A023GN32"/>
<dbReference type="Pfam" id="PF03265">
    <property type="entry name" value="DNase_II"/>
    <property type="match status" value="1"/>
</dbReference>
<feature type="signal peptide" evidence="3">
    <location>
        <begin position="1"/>
        <end position="24"/>
    </location>
</feature>
<evidence type="ECO:0000256" key="2">
    <source>
        <dbReference type="ARBA" id="ARBA00022801"/>
    </source>
</evidence>
<organism evidence="4">
    <name type="scientific">Amblyomma triste</name>
    <name type="common">Neotropical tick</name>
    <dbReference type="NCBI Taxonomy" id="251400"/>
    <lineage>
        <taxon>Eukaryota</taxon>
        <taxon>Metazoa</taxon>
        <taxon>Ecdysozoa</taxon>
        <taxon>Arthropoda</taxon>
        <taxon>Chelicerata</taxon>
        <taxon>Arachnida</taxon>
        <taxon>Acari</taxon>
        <taxon>Parasitiformes</taxon>
        <taxon>Ixodida</taxon>
        <taxon>Ixodoidea</taxon>
        <taxon>Ixodidae</taxon>
        <taxon>Amblyomminae</taxon>
        <taxon>Amblyomma</taxon>
    </lineage>
</organism>